<evidence type="ECO:0000313" key="1">
    <source>
        <dbReference type="EMBL" id="KAK3260906.1"/>
    </source>
</evidence>
<reference evidence="1 2" key="1">
    <citation type="journal article" date="2015" name="Genome Biol. Evol.">
        <title>Comparative Genomics of a Bacterivorous Green Alga Reveals Evolutionary Causalities and Consequences of Phago-Mixotrophic Mode of Nutrition.</title>
        <authorList>
            <person name="Burns J.A."/>
            <person name="Paasch A."/>
            <person name="Narechania A."/>
            <person name="Kim E."/>
        </authorList>
    </citation>
    <scope>NUCLEOTIDE SEQUENCE [LARGE SCALE GENOMIC DNA]</scope>
    <source>
        <strain evidence="1 2">PLY_AMNH</strain>
    </source>
</reference>
<protein>
    <submittedName>
        <fullName evidence="1">Uncharacterized protein</fullName>
    </submittedName>
</protein>
<accession>A0AAE0FJE0</accession>
<dbReference type="EMBL" id="LGRX02017325">
    <property type="protein sequence ID" value="KAK3260906.1"/>
    <property type="molecule type" value="Genomic_DNA"/>
</dbReference>
<sequence>MHAGASRDVVLYPPTEEFPGGVALQPARHASVQTPGPSMAPSFFAKGFFADPTEASDGMGQSDGELISDSDSLKPFVEHVSHASAGRPQQVVVGCGAPPCGRRPNFGLLACLLGMLRFGIAGVAAGFGDIDNNPVTEDPVVCIVSIGVSLSRVNPT</sequence>
<evidence type="ECO:0000313" key="2">
    <source>
        <dbReference type="Proteomes" id="UP001190700"/>
    </source>
</evidence>
<proteinExistence type="predicted"/>
<dbReference type="AlphaFoldDB" id="A0AAE0FJE0"/>
<gene>
    <name evidence="1" type="ORF">CYMTET_30161</name>
</gene>
<comment type="caution">
    <text evidence="1">The sequence shown here is derived from an EMBL/GenBank/DDBJ whole genome shotgun (WGS) entry which is preliminary data.</text>
</comment>
<keyword evidence="2" id="KW-1185">Reference proteome</keyword>
<organism evidence="1 2">
    <name type="scientific">Cymbomonas tetramitiformis</name>
    <dbReference type="NCBI Taxonomy" id="36881"/>
    <lineage>
        <taxon>Eukaryota</taxon>
        <taxon>Viridiplantae</taxon>
        <taxon>Chlorophyta</taxon>
        <taxon>Pyramimonadophyceae</taxon>
        <taxon>Pyramimonadales</taxon>
        <taxon>Pyramimonadaceae</taxon>
        <taxon>Cymbomonas</taxon>
    </lineage>
</organism>
<name>A0AAE0FJE0_9CHLO</name>
<dbReference type="Proteomes" id="UP001190700">
    <property type="component" value="Unassembled WGS sequence"/>
</dbReference>